<dbReference type="InterPro" id="IPR055637">
    <property type="entry name" value="DUF7213"/>
</dbReference>
<proteinExistence type="predicted"/>
<evidence type="ECO:0000313" key="1">
    <source>
        <dbReference type="EMBL" id="AYB69273.1"/>
    </source>
</evidence>
<dbReference type="RefSeq" id="YP_009957442.1">
    <property type="nucleotide sequence ID" value="NC_051661.1"/>
</dbReference>
<dbReference type="Proteomes" id="UP000269031">
    <property type="component" value="Genome"/>
</dbReference>
<name>A0A385UEP8_9CAUD</name>
<reference evidence="1 2" key="1">
    <citation type="submission" date="2018-08" db="EMBL/GenBank/DDBJ databases">
        <authorList>
            <person name="Bray K.S."/>
            <person name="Carr Z.A."/>
            <person name="Cox A."/>
            <person name="Croney S.M."/>
            <person name="Francisco T.J."/>
            <person name="Gragg K.N."/>
            <person name="Gress-Byrd C.M."/>
            <person name="Holcomb E.R."/>
            <person name="Johnson C."/>
            <person name="Justice T.A."/>
            <person name="Latham E.D."/>
            <person name="Lovell F.C."/>
            <person name="Miller H.N."/>
            <person name="Quesada C."/>
            <person name="Radey J."/>
            <person name="Robinson P.M."/>
            <person name="Scott K.N."/>
            <person name="Smith C.E."/>
            <person name="Stamey B.D."/>
            <person name="Stanley G.P."/>
            <person name="Suchonic E.A."/>
            <person name="Taylor K.N."/>
            <person name="Weindel N.A."/>
            <person name="Wiseman B.T."/>
            <person name="Eckardt M.A."/>
            <person name="Gainey M.D."/>
            <person name="Wallen J.R."/>
            <person name="Garlena R.A."/>
            <person name="Russell D.A."/>
            <person name="Pope W.H."/>
            <person name="Jacobs-Sera D."/>
            <person name="Hatfull G.F."/>
        </authorList>
    </citation>
    <scope>NUCLEOTIDE SEQUENCE [LARGE SCALE GENOMIC DNA]</scope>
</reference>
<dbReference type="Pfam" id="PF23850">
    <property type="entry name" value="DUF7213"/>
    <property type="match status" value="1"/>
</dbReference>
<dbReference type="GeneID" id="60328964"/>
<protein>
    <submittedName>
        <fullName evidence="1">Uncharacterized protein</fullName>
    </submittedName>
</protein>
<gene>
    <name evidence="1" type="primary">39</name>
    <name evidence="1" type="ORF">SEA_GALACTIC_39</name>
</gene>
<keyword evidence="2" id="KW-1185">Reference proteome</keyword>
<dbReference type="EMBL" id="MH727548">
    <property type="protein sequence ID" value="AYB69273.1"/>
    <property type="molecule type" value="Genomic_DNA"/>
</dbReference>
<evidence type="ECO:0000313" key="2">
    <source>
        <dbReference type="Proteomes" id="UP000269031"/>
    </source>
</evidence>
<sequence>MMSADPVRGAIQASLDAMGDGWQVAHYVVVVGLERIDERPHGLGCYDCDHTYRSGGVCHRWFGEPLLG</sequence>
<accession>A0A385UEP8</accession>
<organism evidence="1 2">
    <name type="scientific">Mycobacterium phage Galactic</name>
    <dbReference type="NCBI Taxonomy" id="2301612"/>
    <lineage>
        <taxon>Viruses</taxon>
        <taxon>Duplodnaviria</taxon>
        <taxon>Heunggongvirae</taxon>
        <taxon>Uroviricota</taxon>
        <taxon>Caudoviricetes</taxon>
        <taxon>Gracegardnervirinae</taxon>
        <taxon>Cheoctovirus</taxon>
        <taxon>Cheoctovirus galactic</taxon>
    </lineage>
</organism>
<dbReference type="KEGG" id="vg:60328964"/>